<comment type="caution">
    <text evidence="9">The sequence shown here is derived from an EMBL/GenBank/DDBJ whole genome shotgun (WGS) entry which is preliminary data.</text>
</comment>
<dbReference type="GO" id="GO:0006417">
    <property type="term" value="P:regulation of translation"/>
    <property type="evidence" value="ECO:0007669"/>
    <property type="project" value="UniProtKB-KW"/>
</dbReference>
<feature type="compositionally biased region" description="Basic and acidic residues" evidence="8">
    <location>
        <begin position="12"/>
        <end position="23"/>
    </location>
</feature>
<reference evidence="9 10" key="1">
    <citation type="journal article" date="2017" name="Gigascience">
        <title>Genome sequence of the small brown planthopper, Laodelphax striatellus.</title>
        <authorList>
            <person name="Zhu J."/>
            <person name="Jiang F."/>
            <person name="Wang X."/>
            <person name="Yang P."/>
            <person name="Bao Y."/>
            <person name="Zhao W."/>
            <person name="Wang W."/>
            <person name="Lu H."/>
            <person name="Wang Q."/>
            <person name="Cui N."/>
            <person name="Li J."/>
            <person name="Chen X."/>
            <person name="Luo L."/>
            <person name="Yu J."/>
            <person name="Kang L."/>
            <person name="Cui F."/>
        </authorList>
    </citation>
    <scope>NUCLEOTIDE SEQUENCE [LARGE SCALE GENOMIC DNA]</scope>
    <source>
        <strain evidence="9">Lst14</strain>
    </source>
</reference>
<evidence type="ECO:0000256" key="4">
    <source>
        <dbReference type="ARBA" id="ARBA00022884"/>
    </source>
</evidence>
<keyword evidence="3" id="KW-0810">Translation regulation</keyword>
<keyword evidence="10" id="KW-1185">Reference proteome</keyword>
<dbReference type="OrthoDB" id="590761at2759"/>
<organism evidence="9 10">
    <name type="scientific">Laodelphax striatellus</name>
    <name type="common">Small brown planthopper</name>
    <name type="synonym">Delphax striatella</name>
    <dbReference type="NCBI Taxonomy" id="195883"/>
    <lineage>
        <taxon>Eukaryota</taxon>
        <taxon>Metazoa</taxon>
        <taxon>Ecdysozoa</taxon>
        <taxon>Arthropoda</taxon>
        <taxon>Hexapoda</taxon>
        <taxon>Insecta</taxon>
        <taxon>Pterygota</taxon>
        <taxon>Neoptera</taxon>
        <taxon>Paraneoptera</taxon>
        <taxon>Hemiptera</taxon>
        <taxon>Auchenorrhyncha</taxon>
        <taxon>Fulgoroidea</taxon>
        <taxon>Delphacidae</taxon>
        <taxon>Criomorphinae</taxon>
        <taxon>Laodelphax</taxon>
    </lineage>
</organism>
<dbReference type="InParanoid" id="A0A482WW49"/>
<proteinExistence type="inferred from homology"/>
<dbReference type="EMBL" id="QKKF02023479">
    <property type="protein sequence ID" value="RZF37698.1"/>
    <property type="molecule type" value="Genomic_DNA"/>
</dbReference>
<keyword evidence="5 7" id="KW-0648">Protein biosynthesis</keyword>
<evidence type="ECO:0000256" key="2">
    <source>
        <dbReference type="ARBA" id="ARBA00022540"/>
    </source>
</evidence>
<dbReference type="STRING" id="195883.A0A482WW49"/>
<dbReference type="PANTHER" id="PTHR11960:SF8">
    <property type="entry name" value="EUKARYOTIC TRANSLATION INITIATION FACTOR 4E1-RELATED"/>
    <property type="match status" value="1"/>
</dbReference>
<dbReference type="PROSITE" id="PS00813">
    <property type="entry name" value="IF4E"/>
    <property type="match status" value="1"/>
</dbReference>
<keyword evidence="4 7" id="KW-0694">RNA-binding</keyword>
<dbReference type="Gene3D" id="3.30.760.10">
    <property type="entry name" value="RNA Cap, Translation Initiation Factor Eif4e"/>
    <property type="match status" value="1"/>
</dbReference>
<dbReference type="AlphaFoldDB" id="A0A482WW49"/>
<comment type="similarity">
    <text evidence="1 7">Belongs to the eukaryotic initiation factor 4E family.</text>
</comment>
<feature type="region of interest" description="Disordered" evidence="8">
    <location>
        <begin position="1"/>
        <end position="27"/>
    </location>
</feature>
<name>A0A482WW49_LAOST</name>
<dbReference type="SUPFAM" id="SSF55418">
    <property type="entry name" value="eIF4e-like"/>
    <property type="match status" value="1"/>
</dbReference>
<dbReference type="FunCoup" id="A0A482WW49">
    <property type="interactions" value="1694"/>
</dbReference>
<gene>
    <name evidence="9" type="ORF">LSTR_LSTR003109</name>
</gene>
<dbReference type="GO" id="GO:0000340">
    <property type="term" value="F:RNA 7-methylguanosine cap binding"/>
    <property type="evidence" value="ECO:0007669"/>
    <property type="project" value="UniProtKB-ARBA"/>
</dbReference>
<dbReference type="SMR" id="A0A482WW49"/>
<dbReference type="InterPro" id="IPR001040">
    <property type="entry name" value="TIF_eIF_4E"/>
</dbReference>
<dbReference type="Pfam" id="PF01652">
    <property type="entry name" value="IF4E"/>
    <property type="match status" value="1"/>
</dbReference>
<sequence>MAGNKANEAEEIEKPQDSDKQESSGDVVPVVPTELTIKHPLQNTWTLWYYEHDKKKSWMKNQCEITSFDTVEDFWSLFNHIKSASEIRHGCDYSLFKQGIRPMWEDDANKEGGRWLINLEKKQRESELDSYWMEIILCMIGEAFDEYSDEICGAVVSVRMKGDKIGVWTADAEKRNGEGVLAIGRKLKERLKLNTVIGYQVHKDTMVKAGASIRNTYHV</sequence>
<keyword evidence="2 7" id="KW-0396">Initiation factor</keyword>
<evidence type="ECO:0000256" key="8">
    <source>
        <dbReference type="SAM" id="MobiDB-lite"/>
    </source>
</evidence>
<evidence type="ECO:0000256" key="1">
    <source>
        <dbReference type="ARBA" id="ARBA00009860"/>
    </source>
</evidence>
<evidence type="ECO:0000256" key="6">
    <source>
        <dbReference type="ARBA" id="ARBA00032656"/>
    </source>
</evidence>
<evidence type="ECO:0000256" key="7">
    <source>
        <dbReference type="RuleBase" id="RU004374"/>
    </source>
</evidence>
<dbReference type="GO" id="GO:0003743">
    <property type="term" value="F:translation initiation factor activity"/>
    <property type="evidence" value="ECO:0007669"/>
    <property type="project" value="UniProtKB-KW"/>
</dbReference>
<protein>
    <recommendedName>
        <fullName evidence="6">eIF-4F 25 kDa subunit</fullName>
    </recommendedName>
</protein>
<dbReference type="PANTHER" id="PTHR11960">
    <property type="entry name" value="EUKARYOTIC TRANSLATION INITIATION FACTOR 4E RELATED"/>
    <property type="match status" value="1"/>
</dbReference>
<evidence type="ECO:0000313" key="9">
    <source>
        <dbReference type="EMBL" id="RZF37698.1"/>
    </source>
</evidence>
<evidence type="ECO:0000313" key="10">
    <source>
        <dbReference type="Proteomes" id="UP000291343"/>
    </source>
</evidence>
<dbReference type="GO" id="GO:0016281">
    <property type="term" value="C:eukaryotic translation initiation factor 4F complex"/>
    <property type="evidence" value="ECO:0007669"/>
    <property type="project" value="TreeGrafter"/>
</dbReference>
<dbReference type="InterPro" id="IPR023398">
    <property type="entry name" value="TIF_eIF4e-like"/>
</dbReference>
<dbReference type="Proteomes" id="UP000291343">
    <property type="component" value="Unassembled WGS sequence"/>
</dbReference>
<evidence type="ECO:0000256" key="3">
    <source>
        <dbReference type="ARBA" id="ARBA00022845"/>
    </source>
</evidence>
<accession>A0A482WW49</accession>
<dbReference type="InterPro" id="IPR019770">
    <property type="entry name" value="TIF_eIF_4E_CS"/>
</dbReference>
<evidence type="ECO:0000256" key="5">
    <source>
        <dbReference type="ARBA" id="ARBA00022917"/>
    </source>
</evidence>